<dbReference type="GO" id="GO:0004672">
    <property type="term" value="F:protein kinase activity"/>
    <property type="evidence" value="ECO:0007669"/>
    <property type="project" value="InterPro"/>
</dbReference>
<dbReference type="PANTHER" id="PTHR24347">
    <property type="entry name" value="SERINE/THREONINE-PROTEIN KINASE"/>
    <property type="match status" value="1"/>
</dbReference>
<dbReference type="PROSITE" id="PS50011">
    <property type="entry name" value="PROTEIN_KINASE_DOM"/>
    <property type="match status" value="1"/>
</dbReference>
<evidence type="ECO:0000313" key="3">
    <source>
        <dbReference type="Proteomes" id="UP000692954"/>
    </source>
</evidence>
<sequence length="529" mass="61466">MIEKQPIISLCESIVSEQNLLSSQLSSTDKKGISRFSFIKCELEDKQNYALNNRNRIKQQLKGRLQLIIKKPSYDERNSLEELNELSKKLDVDFSDIDSQSICADIKKFEEEYEMMEILGEGCLGLVKRIVNKKTQEEFAVKIVQTQDDEIIRNMIIEFKSLQKLNHDNIVKVHKLYIDFYNGFQSESKAYAVMELIKGKEMFEVINELGHYSENVAKELFKQLLSAIEYMHRNGICHRDLKPNNILCVQNKNQIKVTDFNVSKFSDSYKEFGDLKEIEKIEMWTYTGTVAFSAPEIFTGEGYNQMVDMWSAGCILYSMLSGQLPFISEYLNDLIEQIKEAQIQFPDNLFNQISKEAKDLVSQLLQKDSTQRPQPDDALKHAWFQNRINEQEMQTMINFEIQKNIPRLTSKYQRNNQKSRSILLRSSQNILSSKMDKSNLQQSEFTCSPEKLSNKKSNFFSNSIFESQLQTQIANLNQNDATSITDFANLQIIKNASNFSEDLGDLDFVNLEQFVVFKKKENENEEIQQ</sequence>
<accession>A0A8S1P5F7</accession>
<comment type="caution">
    <text evidence="2">The sequence shown here is derived from an EMBL/GenBank/DDBJ whole genome shotgun (WGS) entry which is preliminary data.</text>
</comment>
<protein>
    <recommendedName>
        <fullName evidence="1">Protein kinase domain-containing protein</fullName>
    </recommendedName>
</protein>
<dbReference type="GO" id="GO:0005524">
    <property type="term" value="F:ATP binding"/>
    <property type="evidence" value="ECO:0007669"/>
    <property type="project" value="InterPro"/>
</dbReference>
<proteinExistence type="predicted"/>
<feature type="domain" description="Protein kinase" evidence="1">
    <location>
        <begin position="113"/>
        <end position="384"/>
    </location>
</feature>
<reference evidence="2" key="1">
    <citation type="submission" date="2021-01" db="EMBL/GenBank/DDBJ databases">
        <authorList>
            <consortium name="Genoscope - CEA"/>
            <person name="William W."/>
        </authorList>
    </citation>
    <scope>NUCLEOTIDE SEQUENCE</scope>
</reference>
<organism evidence="2 3">
    <name type="scientific">Paramecium sonneborni</name>
    <dbReference type="NCBI Taxonomy" id="65129"/>
    <lineage>
        <taxon>Eukaryota</taxon>
        <taxon>Sar</taxon>
        <taxon>Alveolata</taxon>
        <taxon>Ciliophora</taxon>
        <taxon>Intramacronucleata</taxon>
        <taxon>Oligohymenophorea</taxon>
        <taxon>Peniculida</taxon>
        <taxon>Parameciidae</taxon>
        <taxon>Paramecium</taxon>
    </lineage>
</organism>
<name>A0A8S1P5F7_9CILI</name>
<dbReference type="SMART" id="SM00220">
    <property type="entry name" value="S_TKc"/>
    <property type="match status" value="1"/>
</dbReference>
<dbReference type="InterPro" id="IPR000719">
    <property type="entry name" value="Prot_kinase_dom"/>
</dbReference>
<dbReference type="EMBL" id="CAJJDN010000070">
    <property type="protein sequence ID" value="CAD8098248.1"/>
    <property type="molecule type" value="Genomic_DNA"/>
</dbReference>
<dbReference type="PROSITE" id="PS00108">
    <property type="entry name" value="PROTEIN_KINASE_ST"/>
    <property type="match status" value="1"/>
</dbReference>
<dbReference type="Proteomes" id="UP000692954">
    <property type="component" value="Unassembled WGS sequence"/>
</dbReference>
<keyword evidence="3" id="KW-1185">Reference proteome</keyword>
<evidence type="ECO:0000313" key="2">
    <source>
        <dbReference type="EMBL" id="CAD8098248.1"/>
    </source>
</evidence>
<gene>
    <name evidence="2" type="ORF">PSON_ATCC_30995.1.T0700016</name>
</gene>
<dbReference type="AlphaFoldDB" id="A0A8S1P5F7"/>
<evidence type="ECO:0000259" key="1">
    <source>
        <dbReference type="PROSITE" id="PS50011"/>
    </source>
</evidence>
<dbReference type="OrthoDB" id="10252171at2759"/>
<dbReference type="FunFam" id="1.10.510.10:FF:001034">
    <property type="entry name" value="Uncharacterized protein"/>
    <property type="match status" value="1"/>
</dbReference>
<dbReference type="Pfam" id="PF00069">
    <property type="entry name" value="Pkinase"/>
    <property type="match status" value="1"/>
</dbReference>
<dbReference type="InterPro" id="IPR008271">
    <property type="entry name" value="Ser/Thr_kinase_AS"/>
</dbReference>